<dbReference type="InterPro" id="IPR002937">
    <property type="entry name" value="Amino_oxidase"/>
</dbReference>
<accession>A0A6J4HPC2</accession>
<dbReference type="AlphaFoldDB" id="A0A6J4HPC2"/>
<organism evidence="2">
    <name type="scientific">uncultured Acidimicrobiales bacterium</name>
    <dbReference type="NCBI Taxonomy" id="310071"/>
    <lineage>
        <taxon>Bacteria</taxon>
        <taxon>Bacillati</taxon>
        <taxon>Actinomycetota</taxon>
        <taxon>Acidimicrobiia</taxon>
        <taxon>Acidimicrobiales</taxon>
        <taxon>environmental samples</taxon>
    </lineage>
</organism>
<evidence type="ECO:0000313" key="2">
    <source>
        <dbReference type="EMBL" id="CAA9229680.1"/>
    </source>
</evidence>
<dbReference type="InterPro" id="IPR036188">
    <property type="entry name" value="FAD/NAD-bd_sf"/>
</dbReference>
<reference evidence="2" key="1">
    <citation type="submission" date="2020-02" db="EMBL/GenBank/DDBJ databases">
        <authorList>
            <person name="Meier V. D."/>
        </authorList>
    </citation>
    <scope>NUCLEOTIDE SEQUENCE</scope>
    <source>
        <strain evidence="2">AVDCRST_MAG20</strain>
    </source>
</reference>
<dbReference type="Gene3D" id="3.50.50.60">
    <property type="entry name" value="FAD/NAD(P)-binding domain"/>
    <property type="match status" value="1"/>
</dbReference>
<feature type="domain" description="Amine oxidase" evidence="1">
    <location>
        <begin position="19"/>
        <end position="414"/>
    </location>
</feature>
<gene>
    <name evidence="2" type="ORF">AVDCRST_MAG20-1171</name>
</gene>
<dbReference type="PANTHER" id="PTHR43734">
    <property type="entry name" value="PHYTOENE DESATURASE"/>
    <property type="match status" value="1"/>
</dbReference>
<dbReference type="PANTHER" id="PTHR43734:SF4">
    <property type="entry name" value="AMINE OXIDASE DOMAIN-CONTAINING PROTEIN"/>
    <property type="match status" value="1"/>
</dbReference>
<name>A0A6J4HPC2_9ACTN</name>
<protein>
    <submittedName>
        <fullName evidence="2">Amine oxidase, flavin-containing</fullName>
    </submittedName>
</protein>
<dbReference type="SUPFAM" id="SSF51905">
    <property type="entry name" value="FAD/NAD(P)-binding domain"/>
    <property type="match status" value="1"/>
</dbReference>
<sequence>MTAPRRTEPRIVIIGAGPTGLGAGYRLQQLGHEDWVILEATDRVGGLATSFTDEAGFTYDIGGHVMFSHYDYYDDLVDKLMGGDYTELQREAWVWMEDRFIPYPFQNNIRDLDPQTVFDCVNGLIKAQREDKPFSNFKEWVDSVMGAGIAEHFMIPYNFKVWATPAELMNFVWIGERVSVVDTESILRNVILREDQVSWGPNNTFKYPLRGGTGYLYEGMRTFVEDHLELETPVASVDPVAKQVRTADGRTWDYDVLLNTMPLNKLIERTDGAPAEVAGAVDGLHWSGSHIVGVGVDRQADTSKNWIYFPEPDVPFYRVTYLSNYSPYMTAKPGQTLFLTETSQSHHKPEDASTIVQRVIDGLVSTKLMEEADRDLVVTTWLCSPEMSYPVPSVTRDTALGTIQPWLRSQDIWSRGRFGAWLYEIGNMDHSAMQGVEFVDAVLEGKPETVWIPRGEGEAGAGIR</sequence>
<proteinExistence type="predicted"/>
<dbReference type="GO" id="GO:0016491">
    <property type="term" value="F:oxidoreductase activity"/>
    <property type="evidence" value="ECO:0007669"/>
    <property type="project" value="InterPro"/>
</dbReference>
<dbReference type="EMBL" id="CADCSY010000046">
    <property type="protein sequence ID" value="CAA9229680.1"/>
    <property type="molecule type" value="Genomic_DNA"/>
</dbReference>
<evidence type="ECO:0000259" key="1">
    <source>
        <dbReference type="Pfam" id="PF01593"/>
    </source>
</evidence>
<dbReference type="Pfam" id="PF01593">
    <property type="entry name" value="Amino_oxidase"/>
    <property type="match status" value="1"/>
</dbReference>